<evidence type="ECO:0000313" key="4">
    <source>
        <dbReference type="Proteomes" id="UP000242881"/>
    </source>
</evidence>
<feature type="domain" description="MoaB/Mog" evidence="2">
    <location>
        <begin position="5"/>
        <end position="171"/>
    </location>
</feature>
<dbReference type="PANTHER" id="PTHR13939:SF0">
    <property type="entry name" value="NMN AMIDOHYDROLASE-LIKE PROTEIN YFAY"/>
    <property type="match status" value="1"/>
</dbReference>
<dbReference type="Proteomes" id="UP000242881">
    <property type="component" value="Unassembled WGS sequence"/>
</dbReference>
<dbReference type="InterPro" id="IPR008136">
    <property type="entry name" value="CinA_C"/>
</dbReference>
<dbReference type="NCBIfam" id="TIGR00199">
    <property type="entry name" value="PncC_domain"/>
    <property type="match status" value="1"/>
</dbReference>
<comment type="caution">
    <text evidence="3">The sequence shown here is derived from an EMBL/GenBank/DDBJ whole genome shotgun (WGS) entry which is preliminary data.</text>
</comment>
<dbReference type="Pfam" id="PF00994">
    <property type="entry name" value="MoCF_biosynth"/>
    <property type="match status" value="1"/>
</dbReference>
<dbReference type="InterPro" id="IPR001453">
    <property type="entry name" value="MoaB/Mog_dom"/>
</dbReference>
<dbReference type="InterPro" id="IPR008135">
    <property type="entry name" value="Competence-induced_CinA"/>
</dbReference>
<accession>A0A2J6WRK7</accession>
<dbReference type="CDD" id="cd00885">
    <property type="entry name" value="cinA"/>
    <property type="match status" value="1"/>
</dbReference>
<dbReference type="RefSeq" id="WP_424606360.1">
    <property type="nucleotide sequence ID" value="NZ_JBNAVA010000018.1"/>
</dbReference>
<dbReference type="NCBIfam" id="TIGR00200">
    <property type="entry name" value="cinA_nterm"/>
    <property type="match status" value="1"/>
</dbReference>
<dbReference type="Gene3D" id="3.90.950.20">
    <property type="entry name" value="CinA-like"/>
    <property type="match status" value="1"/>
</dbReference>
<dbReference type="NCBIfam" id="TIGR00177">
    <property type="entry name" value="molyb_syn"/>
    <property type="match status" value="1"/>
</dbReference>
<dbReference type="Gene3D" id="3.40.980.10">
    <property type="entry name" value="MoaB/Mog-like domain"/>
    <property type="match status" value="1"/>
</dbReference>
<evidence type="ECO:0000313" key="3">
    <source>
        <dbReference type="EMBL" id="PMP73015.1"/>
    </source>
</evidence>
<dbReference type="HAMAP" id="MF_00226_B">
    <property type="entry name" value="CinA_B"/>
    <property type="match status" value="1"/>
</dbReference>
<dbReference type="SUPFAM" id="SSF142433">
    <property type="entry name" value="CinA-like"/>
    <property type="match status" value="1"/>
</dbReference>
<reference evidence="3 4" key="1">
    <citation type="submission" date="2018-01" db="EMBL/GenBank/DDBJ databases">
        <title>Metagenomic assembled genomes from two thermal pools in the Uzon Caldera, Kamchatka, Russia.</title>
        <authorList>
            <person name="Wilkins L."/>
            <person name="Ettinger C."/>
        </authorList>
    </citation>
    <scope>NUCLEOTIDE SEQUENCE [LARGE SCALE GENOMIC DNA]</scope>
    <source>
        <strain evidence="3">ZAV-05</strain>
    </source>
</reference>
<protein>
    <recommendedName>
        <fullName evidence="1">CinA-like protein</fullName>
    </recommendedName>
</protein>
<dbReference type="PIRSF" id="PIRSF006728">
    <property type="entry name" value="CinA"/>
    <property type="match status" value="1"/>
</dbReference>
<organism evidence="3 4">
    <name type="scientific">Calditerrivibrio nitroreducens</name>
    <dbReference type="NCBI Taxonomy" id="477976"/>
    <lineage>
        <taxon>Bacteria</taxon>
        <taxon>Pseudomonadati</taxon>
        <taxon>Deferribacterota</taxon>
        <taxon>Deferribacteres</taxon>
        <taxon>Deferribacterales</taxon>
        <taxon>Calditerrivibrionaceae</taxon>
    </lineage>
</organism>
<dbReference type="SUPFAM" id="SSF53218">
    <property type="entry name" value="Molybdenum cofactor biosynthesis proteins"/>
    <property type="match status" value="1"/>
</dbReference>
<dbReference type="InterPro" id="IPR036425">
    <property type="entry name" value="MoaB/Mog-like_dom_sf"/>
</dbReference>
<dbReference type="NCBIfam" id="NF001813">
    <property type="entry name" value="PRK00549.1"/>
    <property type="match status" value="1"/>
</dbReference>
<sequence length="406" mass="44416">MVRSAIIAVGSEIFTGSIVDTNSAYLAKRLNQIGVTVDLIAPIPDDLGRMVETFKNCFSEYDFFITTGGLGPTFDDLTAEAIAKAAGVELQFNDTAYKHIEDLLTKRGVSIKESHKRQALLPEGAILLPNSKGTAMGFICGKDGSFSISLPGIPYEMKPMFDDYVVPFIRKHFNLPEIFMEDIRFAGLPESDVDEVIREIGIPSNMECIINVSKGEIIVRVRTTDKEVFDAFITNLIEKLNRFYIGKGDESIGVILLRMLNERKKSISFAESCTGGLLSKMITDIPGSSKVFAGSVVSYSNDVKVDLLGVSEETLKNYGAVSKETALEMVKGCKKLFNTDVAAAITGIAGPDGGTSEKPVGLVYTAIDIDGEVEVKEHLFSGDRDAIRERSAKYVFDTIIKRLKSR</sequence>
<dbReference type="InterPro" id="IPR050101">
    <property type="entry name" value="CinA"/>
</dbReference>
<dbReference type="SMART" id="SM00852">
    <property type="entry name" value="MoCF_biosynth"/>
    <property type="match status" value="1"/>
</dbReference>
<gene>
    <name evidence="3" type="ORF">C0187_00270</name>
</gene>
<evidence type="ECO:0000256" key="1">
    <source>
        <dbReference type="HAMAP-Rule" id="MF_00226"/>
    </source>
</evidence>
<dbReference type="AlphaFoldDB" id="A0A2J6WRK7"/>
<dbReference type="EMBL" id="PNIN01000004">
    <property type="protein sequence ID" value="PMP73015.1"/>
    <property type="molecule type" value="Genomic_DNA"/>
</dbReference>
<comment type="similarity">
    <text evidence="1">Belongs to the CinA family.</text>
</comment>
<dbReference type="Pfam" id="PF02464">
    <property type="entry name" value="CinA"/>
    <property type="match status" value="1"/>
</dbReference>
<dbReference type="InterPro" id="IPR036653">
    <property type="entry name" value="CinA-like_C"/>
</dbReference>
<evidence type="ECO:0000259" key="2">
    <source>
        <dbReference type="SMART" id="SM00852"/>
    </source>
</evidence>
<dbReference type="PANTHER" id="PTHR13939">
    <property type="entry name" value="NICOTINAMIDE-NUCLEOTIDE AMIDOHYDROLASE PNCC"/>
    <property type="match status" value="1"/>
</dbReference>
<proteinExistence type="inferred from homology"/>
<name>A0A2J6WRK7_9BACT</name>